<evidence type="ECO:0000256" key="11">
    <source>
        <dbReference type="ARBA" id="ARBA00058619"/>
    </source>
</evidence>
<keyword evidence="5" id="KW-0677">Repeat</keyword>
<dbReference type="Gene3D" id="1.50.40.10">
    <property type="entry name" value="Mitochondrial carrier domain"/>
    <property type="match status" value="1"/>
</dbReference>
<feature type="transmembrane region" description="Helical" evidence="17">
    <location>
        <begin position="283"/>
        <end position="306"/>
    </location>
</feature>
<dbReference type="GO" id="GO:0005743">
    <property type="term" value="C:mitochondrial inner membrane"/>
    <property type="evidence" value="ECO:0007669"/>
    <property type="project" value="UniProtKB-SubCell"/>
</dbReference>
<reference evidence="19" key="1">
    <citation type="submission" date="2023-01" db="EMBL/GenBank/DDBJ databases">
        <title>Key to firefly adult light organ development and bioluminescence: homeobox transcription factors regulate luciferase expression and transportation to peroxisome.</title>
        <authorList>
            <person name="Fu X."/>
        </authorList>
    </citation>
    <scope>NUCLEOTIDE SEQUENCE [LARGE SCALE GENOMIC DNA]</scope>
</reference>
<feature type="repeat" description="Solcar" evidence="14">
    <location>
        <begin position="19"/>
        <end position="108"/>
    </location>
</feature>
<feature type="compositionally biased region" description="Low complexity" evidence="16">
    <location>
        <begin position="361"/>
        <end position="370"/>
    </location>
</feature>
<dbReference type="EMBL" id="JARPUR010000008">
    <property type="protein sequence ID" value="KAK4871866.1"/>
    <property type="molecule type" value="Genomic_DNA"/>
</dbReference>
<dbReference type="GO" id="GO:0015711">
    <property type="term" value="P:organic anion transport"/>
    <property type="evidence" value="ECO:0007669"/>
    <property type="project" value="UniProtKB-ARBA"/>
</dbReference>
<dbReference type="AlphaFoldDB" id="A0AAN7P152"/>
<keyword evidence="7 17" id="KW-1133">Transmembrane helix</keyword>
<feature type="transmembrane region" description="Helical" evidence="17">
    <location>
        <begin position="228"/>
        <end position="246"/>
    </location>
</feature>
<keyword evidence="4 14" id="KW-0812">Transmembrane</keyword>
<dbReference type="PROSITE" id="PS50920">
    <property type="entry name" value="SOLCAR"/>
    <property type="match status" value="3"/>
</dbReference>
<comment type="catalytic activity">
    <reaction evidence="10">
        <text>FAD(in) = FAD(out)</text>
        <dbReference type="Rhea" id="RHEA:76535"/>
        <dbReference type="ChEBI" id="CHEBI:57692"/>
    </reaction>
</comment>
<dbReference type="PANTHER" id="PTHR45683">
    <property type="entry name" value="MITOCHONDRIAL NICOTINAMIDE ADENINE DINUCLEOTIDE TRANSPORTER 1-RELATED-RELATED"/>
    <property type="match status" value="1"/>
</dbReference>
<evidence type="ECO:0000256" key="17">
    <source>
        <dbReference type="SAM" id="Phobius"/>
    </source>
</evidence>
<dbReference type="FunFam" id="1.50.40.10:FF:000025">
    <property type="entry name" value="mitochondrial folate transporter/carrier"/>
    <property type="match status" value="1"/>
</dbReference>
<evidence type="ECO:0000256" key="4">
    <source>
        <dbReference type="ARBA" id="ARBA00022692"/>
    </source>
</evidence>
<evidence type="ECO:0000256" key="6">
    <source>
        <dbReference type="ARBA" id="ARBA00022792"/>
    </source>
</evidence>
<evidence type="ECO:0000256" key="2">
    <source>
        <dbReference type="ARBA" id="ARBA00006375"/>
    </source>
</evidence>
<comment type="function">
    <text evidence="11">Facilitates flavin adenine dinucleotide (FAD) translocation across the mitochondrial inner membrane into the mitochondrial matrix where it acts as a redox cofactor to assist flavoenzyme activities in fundamental metabolic processes including fatty acid beta-oxidation, amino acid and choline metabolism as well as mitochondrial electron transportation. In particular, provides FAD to DLD dehydrogenase of the glycine cleavage system, part of mitochondrial one-carbon metabolic pathway involved in neural tube closure in early embryogenesis.</text>
</comment>
<dbReference type="SUPFAM" id="SSF103506">
    <property type="entry name" value="Mitochondrial carrier"/>
    <property type="match status" value="1"/>
</dbReference>
<evidence type="ECO:0000256" key="12">
    <source>
        <dbReference type="ARBA" id="ARBA00070508"/>
    </source>
</evidence>
<evidence type="ECO:0000256" key="7">
    <source>
        <dbReference type="ARBA" id="ARBA00022989"/>
    </source>
</evidence>
<evidence type="ECO:0000256" key="14">
    <source>
        <dbReference type="PROSITE-ProRule" id="PRU00282"/>
    </source>
</evidence>
<evidence type="ECO:0000256" key="5">
    <source>
        <dbReference type="ARBA" id="ARBA00022737"/>
    </source>
</evidence>
<evidence type="ECO:0000313" key="19">
    <source>
        <dbReference type="Proteomes" id="UP001353858"/>
    </source>
</evidence>
<keyword evidence="3 15" id="KW-0813">Transport</keyword>
<dbReference type="InterPro" id="IPR044712">
    <property type="entry name" value="SLC25A32-like"/>
</dbReference>
<dbReference type="GO" id="GO:0015215">
    <property type="term" value="F:nucleotide transmembrane transporter activity"/>
    <property type="evidence" value="ECO:0007669"/>
    <property type="project" value="UniProtKB-ARBA"/>
</dbReference>
<organism evidence="18 19">
    <name type="scientific">Aquatica leii</name>
    <dbReference type="NCBI Taxonomy" id="1421715"/>
    <lineage>
        <taxon>Eukaryota</taxon>
        <taxon>Metazoa</taxon>
        <taxon>Ecdysozoa</taxon>
        <taxon>Arthropoda</taxon>
        <taxon>Hexapoda</taxon>
        <taxon>Insecta</taxon>
        <taxon>Pterygota</taxon>
        <taxon>Neoptera</taxon>
        <taxon>Endopterygota</taxon>
        <taxon>Coleoptera</taxon>
        <taxon>Polyphaga</taxon>
        <taxon>Elateriformia</taxon>
        <taxon>Elateroidea</taxon>
        <taxon>Lampyridae</taxon>
        <taxon>Luciolinae</taxon>
        <taxon>Aquatica</taxon>
    </lineage>
</organism>
<evidence type="ECO:0000256" key="10">
    <source>
        <dbReference type="ARBA" id="ARBA00050907"/>
    </source>
</evidence>
<name>A0AAN7P152_9COLE</name>
<sequence>MKNRTPTSGSKPNFRVLSSIKYEHLLAGISGGAISTLILHPLDLMKIRFAVSDGSAKIPQYNSLTNAFCTILKQEGVKGLYKGVAPNVWGSGSGWGCYFLFYNSIKSWIQAGDSQQQLGPSLHMLAASEAGILTLLVTNPIWVVKTRLCLQYESGVSAAKENSYKGMFDGLTKIYRNEGLRGLYRGLVPGMFGVIHGALQFMTYEEMKEFYNRYRGVSFDTKLTTKEYLVFAATSKLIAAVATYPYQVIRARLQDQYHSYSGSWDCIKRTWKNERIRGFYKGLAPYLLHVTPNICLVIVFLFIGIYGDVDLAVKEFDNIQDQSEIKNNYINLESSFPEVDDLPVVSDYDDDDSIADRDYASSDNNTSTSSKDSDKSHHLPATFLTEVVPSCSTDDFNDADVNKESIVDNKIKPKKRVRNERSYTLITGAVLEKVSDVLAVFREVTESSRLASRSKTSAYNSLLTDCSLGSPRWAP</sequence>
<dbReference type="Proteomes" id="UP001353858">
    <property type="component" value="Unassembled WGS sequence"/>
</dbReference>
<dbReference type="Pfam" id="PF00153">
    <property type="entry name" value="Mito_carr"/>
    <property type="match status" value="3"/>
</dbReference>
<dbReference type="InterPro" id="IPR023395">
    <property type="entry name" value="MCP_dom_sf"/>
</dbReference>
<evidence type="ECO:0000256" key="1">
    <source>
        <dbReference type="ARBA" id="ARBA00004448"/>
    </source>
</evidence>
<evidence type="ECO:0000256" key="13">
    <source>
        <dbReference type="ARBA" id="ARBA00079992"/>
    </source>
</evidence>
<evidence type="ECO:0000256" key="3">
    <source>
        <dbReference type="ARBA" id="ARBA00022448"/>
    </source>
</evidence>
<evidence type="ECO:0000256" key="16">
    <source>
        <dbReference type="SAM" id="MobiDB-lite"/>
    </source>
</evidence>
<evidence type="ECO:0000256" key="8">
    <source>
        <dbReference type="ARBA" id="ARBA00023128"/>
    </source>
</evidence>
<comment type="subcellular location">
    <subcellularLocation>
        <location evidence="1">Mitochondrion inner membrane</location>
        <topology evidence="1">Multi-pass membrane protein</topology>
    </subcellularLocation>
</comment>
<feature type="transmembrane region" description="Helical" evidence="17">
    <location>
        <begin position="183"/>
        <end position="204"/>
    </location>
</feature>
<keyword evidence="19" id="KW-1185">Reference proteome</keyword>
<feature type="repeat" description="Solcar" evidence="14">
    <location>
        <begin position="118"/>
        <end position="210"/>
    </location>
</feature>
<feature type="region of interest" description="Disordered" evidence="16">
    <location>
        <begin position="354"/>
        <end position="376"/>
    </location>
</feature>
<keyword evidence="9 14" id="KW-0472">Membrane</keyword>
<proteinExistence type="inferred from homology"/>
<keyword evidence="8" id="KW-0496">Mitochondrion</keyword>
<evidence type="ECO:0000256" key="9">
    <source>
        <dbReference type="ARBA" id="ARBA00023136"/>
    </source>
</evidence>
<evidence type="ECO:0000313" key="18">
    <source>
        <dbReference type="EMBL" id="KAK4871866.1"/>
    </source>
</evidence>
<keyword evidence="6" id="KW-0999">Mitochondrion inner membrane</keyword>
<comment type="similarity">
    <text evidence="2 15">Belongs to the mitochondrial carrier (TC 2.A.29) family.</text>
</comment>
<dbReference type="InterPro" id="IPR018108">
    <property type="entry name" value="MCP_transmembrane"/>
</dbReference>
<dbReference type="InterPro" id="IPR002067">
    <property type="entry name" value="MCP"/>
</dbReference>
<evidence type="ECO:0000256" key="15">
    <source>
        <dbReference type="RuleBase" id="RU000488"/>
    </source>
</evidence>
<accession>A0AAN7P152</accession>
<comment type="caution">
    <text evidence="18">The sequence shown here is derived from an EMBL/GenBank/DDBJ whole genome shotgun (WGS) entry which is preliminary data.</text>
</comment>
<protein>
    <recommendedName>
        <fullName evidence="12">Solute carrier family 25 member 32</fullName>
    </recommendedName>
    <alternativeName>
        <fullName evidence="13">Mitochondrial FAD transporter</fullName>
    </alternativeName>
</protein>
<gene>
    <name evidence="18" type="ORF">RN001_015990</name>
</gene>
<feature type="repeat" description="Solcar" evidence="14">
    <location>
        <begin position="223"/>
        <end position="306"/>
    </location>
</feature>
<dbReference type="PRINTS" id="PR00926">
    <property type="entry name" value="MITOCARRIER"/>
</dbReference>